<dbReference type="Proteomes" id="UP000006043">
    <property type="component" value="Unassembled WGS sequence"/>
</dbReference>
<dbReference type="AlphaFoldDB" id="K0VDB8"/>
<evidence type="ECO:0000313" key="4">
    <source>
        <dbReference type="Proteomes" id="UP000006043"/>
    </source>
</evidence>
<evidence type="ECO:0000313" key="3">
    <source>
        <dbReference type="EMBL" id="EJZ15720.1"/>
    </source>
</evidence>
<dbReference type="Pfam" id="PF08237">
    <property type="entry name" value="PE-PPE"/>
    <property type="match status" value="1"/>
</dbReference>
<gene>
    <name evidence="3" type="ORF">MFORT_03016</name>
</gene>
<proteinExistence type="predicted"/>
<evidence type="ECO:0000256" key="1">
    <source>
        <dbReference type="SAM" id="MobiDB-lite"/>
    </source>
</evidence>
<dbReference type="EMBL" id="ALQB01000007">
    <property type="protein sequence ID" value="EJZ15720.1"/>
    <property type="molecule type" value="Genomic_DNA"/>
</dbReference>
<dbReference type="InterPro" id="IPR013228">
    <property type="entry name" value="PE-PPE_C"/>
</dbReference>
<feature type="region of interest" description="Disordered" evidence="1">
    <location>
        <begin position="1"/>
        <end position="43"/>
    </location>
</feature>
<dbReference type="SUPFAM" id="SSF53474">
    <property type="entry name" value="alpha/beta-Hydrolases"/>
    <property type="match status" value="1"/>
</dbReference>
<feature type="domain" description="PE-PPE" evidence="2">
    <location>
        <begin position="101"/>
        <end position="335"/>
    </location>
</feature>
<protein>
    <recommendedName>
        <fullName evidence="2">PE-PPE domain-containing protein</fullName>
    </recommendedName>
</protein>
<dbReference type="PATRIC" id="fig|1214102.3.peg.598"/>
<name>K0VDB8_MYCFO</name>
<dbReference type="HOGENOM" id="CLU_049014_0_0_11"/>
<evidence type="ECO:0000259" key="2">
    <source>
        <dbReference type="Pfam" id="PF08237"/>
    </source>
</evidence>
<organism evidence="3 4">
    <name type="scientific">Mycolicibacterium fortuitum subsp. fortuitum DSM 46621 = ATCC 6841 = JCM 6387</name>
    <dbReference type="NCBI Taxonomy" id="1214102"/>
    <lineage>
        <taxon>Bacteria</taxon>
        <taxon>Bacillati</taxon>
        <taxon>Actinomycetota</taxon>
        <taxon>Actinomycetes</taxon>
        <taxon>Mycobacteriales</taxon>
        <taxon>Mycobacteriaceae</taxon>
        <taxon>Mycolicibacterium</taxon>
    </lineage>
</organism>
<dbReference type="Gene3D" id="3.40.50.1820">
    <property type="entry name" value="alpha/beta hydrolase"/>
    <property type="match status" value="1"/>
</dbReference>
<reference evidence="3 4" key="1">
    <citation type="journal article" date="2012" name="J. Bacteriol.">
        <title>Complete Genome Sequence of Mycobacterium fortuitum subsp. fortuitum Type Strain DSM46621.</title>
        <authorList>
            <person name="Ho Y.S."/>
            <person name="Adroub S.A."/>
            <person name="Aleisa F."/>
            <person name="Mahmood H."/>
            <person name="Othoum G."/>
            <person name="Rashid F."/>
            <person name="Zaher M."/>
            <person name="Ali S."/>
            <person name="Bitter W."/>
            <person name="Pain A."/>
            <person name="Abdallah A.M."/>
        </authorList>
    </citation>
    <scope>NUCLEOTIDE SEQUENCE [LARGE SCALE GENOMIC DNA]</scope>
    <source>
        <strain evidence="4">DSM46621</strain>
    </source>
</reference>
<accession>K0VDB8</accession>
<comment type="caution">
    <text evidence="3">The sequence shown here is derived from an EMBL/GenBank/DDBJ whole genome shotgun (WGS) entry which is preliminary data.</text>
</comment>
<dbReference type="InterPro" id="IPR029058">
    <property type="entry name" value="AB_hydrolase_fold"/>
</dbReference>
<sequence length="425" mass="45039">MSDGMAPPTGGARKGDGRMAGVNGGRRRPDAGRVRSRSRNALRRGPQGLLAGTFAVGLVAAGTVFGAGPASAETALIFGGARGPGIPWDQITNRVGRGYYPNANRHIVEYPAGMVYGRLPDKLWPGNDISTESVGDSVDIGARNLKTALQGTPGQTVVVGNSEGALVLSEALARLSQDPDARAPEGVSFTLFGPPQSVTPFSHSVLSTLTPGTYVPLIDYTVRGPVESQYDTTLVVGEYDFIADFPDRPDNFLALANSLVALEYLHTETSYSTREDVPPQNIFVTVNSKGATQTAYFLPTKLLPLTRPLRDLGVPNELVDQLDGVVRPMVDAGYSRNDYPGAPATGIDPVARANVEDWLRQAGTGLSELPPPQQQTPVSQPTIKLSRTDQENIDKAVQGIKVSPTDQANIDNAAAQVKNLFPGIG</sequence>